<name>A0A0F9TIL6_9ZZZZ</name>
<organism evidence="1">
    <name type="scientific">marine sediment metagenome</name>
    <dbReference type="NCBI Taxonomy" id="412755"/>
    <lineage>
        <taxon>unclassified sequences</taxon>
        <taxon>metagenomes</taxon>
        <taxon>ecological metagenomes</taxon>
    </lineage>
</organism>
<proteinExistence type="predicted"/>
<sequence>MERREFLRNFPRGIIIGIAVSNVFISNARSSVYNVLTNTPQCKKNPEEILKEMYKEVVELGPYENEDFIKREFHIDLDSDENNSEEHVVFLIQSVGDKEKMIIQVTYFEAKRTRIIKYAKDIKTILCYVKGDKIEIKECDYSAKDIKSLFPDILQGIRNKKKFLKLLDRKDKFQGFDSSFCR</sequence>
<comment type="caution">
    <text evidence="1">The sequence shown here is derived from an EMBL/GenBank/DDBJ whole genome shotgun (WGS) entry which is preliminary data.</text>
</comment>
<dbReference type="AlphaFoldDB" id="A0A0F9TIL6"/>
<reference evidence="1" key="1">
    <citation type="journal article" date="2015" name="Nature">
        <title>Complex archaea that bridge the gap between prokaryotes and eukaryotes.</title>
        <authorList>
            <person name="Spang A."/>
            <person name="Saw J.H."/>
            <person name="Jorgensen S.L."/>
            <person name="Zaremba-Niedzwiedzka K."/>
            <person name="Martijn J."/>
            <person name="Lind A.E."/>
            <person name="van Eijk R."/>
            <person name="Schleper C."/>
            <person name="Guy L."/>
            <person name="Ettema T.J."/>
        </authorList>
    </citation>
    <scope>NUCLEOTIDE SEQUENCE</scope>
</reference>
<gene>
    <name evidence="1" type="ORF">LCGC14_0649410</name>
</gene>
<accession>A0A0F9TIL6</accession>
<dbReference type="EMBL" id="LAZR01001203">
    <property type="protein sequence ID" value="KKN48796.1"/>
    <property type="molecule type" value="Genomic_DNA"/>
</dbReference>
<evidence type="ECO:0000313" key="1">
    <source>
        <dbReference type="EMBL" id="KKN48796.1"/>
    </source>
</evidence>
<protein>
    <submittedName>
        <fullName evidence="1">Uncharacterized protein</fullName>
    </submittedName>
</protein>